<gene>
    <name evidence="2" type="ORF">SAMN05216463_10263</name>
</gene>
<accession>A0A1M6RQE4</accession>
<dbReference type="EMBL" id="FRBD01000002">
    <property type="protein sequence ID" value="SHK34663.1"/>
    <property type="molecule type" value="Genomic_DNA"/>
</dbReference>
<organism evidence="2 3">
    <name type="scientific">Xylanibacter ruminicola</name>
    <name type="common">Prevotella ruminicola</name>
    <dbReference type="NCBI Taxonomy" id="839"/>
    <lineage>
        <taxon>Bacteria</taxon>
        <taxon>Pseudomonadati</taxon>
        <taxon>Bacteroidota</taxon>
        <taxon>Bacteroidia</taxon>
        <taxon>Bacteroidales</taxon>
        <taxon>Prevotellaceae</taxon>
        <taxon>Xylanibacter</taxon>
    </lineage>
</organism>
<protein>
    <submittedName>
        <fullName evidence="2">Polysaccharide pyruvyl transferase family protein WcaK</fullName>
    </submittedName>
</protein>
<feature type="domain" description="Polysaccharide pyruvyl transferase" evidence="1">
    <location>
        <begin position="147"/>
        <end position="373"/>
    </location>
</feature>
<name>A0A1M6RQE4_XYLRU</name>
<keyword evidence="2" id="KW-0808">Transferase</keyword>
<dbReference type="PANTHER" id="PTHR36836">
    <property type="entry name" value="COLANIC ACID BIOSYNTHESIS PROTEIN WCAK"/>
    <property type="match status" value="1"/>
</dbReference>
<evidence type="ECO:0000313" key="3">
    <source>
        <dbReference type="Proteomes" id="UP000184130"/>
    </source>
</evidence>
<dbReference type="OrthoDB" id="1550259at2"/>
<dbReference type="AlphaFoldDB" id="A0A1M6RQE4"/>
<dbReference type="GO" id="GO:0016740">
    <property type="term" value="F:transferase activity"/>
    <property type="evidence" value="ECO:0007669"/>
    <property type="project" value="UniProtKB-KW"/>
</dbReference>
<dbReference type="InterPro" id="IPR007345">
    <property type="entry name" value="Polysacch_pyruvyl_Trfase"/>
</dbReference>
<reference evidence="2 3" key="1">
    <citation type="submission" date="2016-11" db="EMBL/GenBank/DDBJ databases">
        <authorList>
            <person name="Jaros S."/>
            <person name="Januszkiewicz K."/>
            <person name="Wedrychowicz H."/>
        </authorList>
    </citation>
    <scope>NUCLEOTIDE SEQUENCE [LARGE SCALE GENOMIC DNA]</scope>
    <source>
        <strain evidence="2 3">KHT3</strain>
    </source>
</reference>
<dbReference type="Proteomes" id="UP000184130">
    <property type="component" value="Unassembled WGS sequence"/>
</dbReference>
<proteinExistence type="predicted"/>
<sequence length="446" mass="50425">MMDLILAYIVRVMVWLSGLARPLAKLGIGRYESYTPGQPLKILLVGYNGARNTGADARVVALTQQLEQTMGADKAELTVMTLDLENVKGYFTGAVHLLHFSSVFIFSLVRACSRHHAAILCEGSTLTPTFAEALCVFFCEAAGIMHRQGKPCIAYGSEVGKLSGWLAKLSRDLCCDTYFMVRTEESLRNLQQLGLKGHVGTDTAWTFQSPEGESWALQQLKEAGWDGRQPLMGVAPLNPFCWPVRPSVWRWLKALITRDFSQQYDKIYFFSDNATRRQLFERYLTAMADATNRYSREHNAFVVIFGMEKLDARVCDQLEQRIASKHAVFTSKTSDVFKMTGLLRQLNILLTSRYHASVLSMERAIPIVAVSIDARLNGIMNEVGLAQQYLHHATDEHLEEGIMTSLQMAGEHEQEIGNNIRQHLTIYKNKTEAMSQYYAKWLKEQF</sequence>
<dbReference type="Pfam" id="PF04230">
    <property type="entry name" value="PS_pyruv_trans"/>
    <property type="match status" value="1"/>
</dbReference>
<evidence type="ECO:0000259" key="1">
    <source>
        <dbReference type="Pfam" id="PF04230"/>
    </source>
</evidence>
<evidence type="ECO:0000313" key="2">
    <source>
        <dbReference type="EMBL" id="SHK34663.1"/>
    </source>
</evidence>
<dbReference type="PANTHER" id="PTHR36836:SF1">
    <property type="entry name" value="COLANIC ACID BIOSYNTHESIS PROTEIN WCAK"/>
    <property type="match status" value="1"/>
</dbReference>
<dbReference type="RefSeq" id="WP_073204256.1">
    <property type="nucleotide sequence ID" value="NZ_FRBD01000002.1"/>
</dbReference>